<evidence type="ECO:0000313" key="2">
    <source>
        <dbReference type="EMBL" id="CAD9875634.1"/>
    </source>
</evidence>
<dbReference type="EMBL" id="HBHR01024217">
    <property type="protein sequence ID" value="CAD9875634.1"/>
    <property type="molecule type" value="Transcribed_RNA"/>
</dbReference>
<accession>A0A7S2V9R7</accession>
<feature type="region of interest" description="Disordered" evidence="1">
    <location>
        <begin position="48"/>
        <end position="103"/>
    </location>
</feature>
<reference evidence="2" key="1">
    <citation type="submission" date="2021-01" db="EMBL/GenBank/DDBJ databases">
        <authorList>
            <person name="Corre E."/>
            <person name="Pelletier E."/>
            <person name="Niang G."/>
            <person name="Scheremetjew M."/>
            <person name="Finn R."/>
            <person name="Kale V."/>
            <person name="Holt S."/>
            <person name="Cochrane G."/>
            <person name="Meng A."/>
            <person name="Brown T."/>
            <person name="Cohen L."/>
        </authorList>
    </citation>
    <scope>NUCLEOTIDE SEQUENCE</scope>
    <source>
        <strain evidence="2">CCMP1661</strain>
    </source>
</reference>
<protein>
    <submittedName>
        <fullName evidence="2">Uncharacterized protein</fullName>
    </submittedName>
</protein>
<organism evidence="2">
    <name type="scientific">Fibrocapsa japonica</name>
    <dbReference type="NCBI Taxonomy" id="94617"/>
    <lineage>
        <taxon>Eukaryota</taxon>
        <taxon>Sar</taxon>
        <taxon>Stramenopiles</taxon>
        <taxon>Ochrophyta</taxon>
        <taxon>Raphidophyceae</taxon>
        <taxon>Chattonellales</taxon>
        <taxon>Chattonellaceae</taxon>
        <taxon>Fibrocapsa</taxon>
    </lineage>
</organism>
<dbReference type="AlphaFoldDB" id="A0A7S2V9R7"/>
<sequence length="115" mass="13175">MNATEHDQGPSQSENTEEDDTPALFMSEIPKNFDLNPSLKAIAALIDEDEESSNENNAAEHILKPRNSPIQNKPYQDRRAIRRKHISPYPEREKKPKRAEATSGELQVYMSLWNL</sequence>
<evidence type="ECO:0000256" key="1">
    <source>
        <dbReference type="SAM" id="MobiDB-lite"/>
    </source>
</evidence>
<feature type="region of interest" description="Disordered" evidence="1">
    <location>
        <begin position="1"/>
        <end position="24"/>
    </location>
</feature>
<feature type="compositionally biased region" description="Basic and acidic residues" evidence="1">
    <location>
        <begin position="90"/>
        <end position="100"/>
    </location>
</feature>
<gene>
    <name evidence="2" type="ORF">FJAP1339_LOCUS12451</name>
</gene>
<name>A0A7S2V9R7_9STRA</name>
<proteinExistence type="predicted"/>